<feature type="transmembrane region" description="Helical" evidence="6">
    <location>
        <begin position="225"/>
        <end position="246"/>
    </location>
</feature>
<evidence type="ECO:0000256" key="3">
    <source>
        <dbReference type="ARBA" id="ARBA00022692"/>
    </source>
</evidence>
<dbReference type="GO" id="GO:0005886">
    <property type="term" value="C:plasma membrane"/>
    <property type="evidence" value="ECO:0007669"/>
    <property type="project" value="UniProtKB-SubCell"/>
</dbReference>
<name>A0A518D8U5_9BACT</name>
<dbReference type="AlphaFoldDB" id="A0A518D8U5"/>
<keyword evidence="4 6" id="KW-1133">Transmembrane helix</keyword>
<keyword evidence="2" id="KW-1003">Cell membrane</keyword>
<evidence type="ECO:0000256" key="5">
    <source>
        <dbReference type="ARBA" id="ARBA00023136"/>
    </source>
</evidence>
<dbReference type="Pfam" id="PF09678">
    <property type="entry name" value="Caa3_CtaG"/>
    <property type="match status" value="1"/>
</dbReference>
<keyword evidence="8" id="KW-1185">Reference proteome</keyword>
<dbReference type="KEGG" id="pnd:Pla175_12620"/>
<feature type="transmembrane region" description="Helical" evidence="6">
    <location>
        <begin position="104"/>
        <end position="123"/>
    </location>
</feature>
<keyword evidence="5 6" id="KW-0472">Membrane</keyword>
<dbReference type="EMBL" id="CP036291">
    <property type="protein sequence ID" value="QDU87895.1"/>
    <property type="molecule type" value="Genomic_DNA"/>
</dbReference>
<accession>A0A518D8U5</accession>
<feature type="transmembrane region" description="Helical" evidence="6">
    <location>
        <begin position="33"/>
        <end position="54"/>
    </location>
</feature>
<evidence type="ECO:0000313" key="7">
    <source>
        <dbReference type="EMBL" id="QDU87895.1"/>
    </source>
</evidence>
<protein>
    <submittedName>
        <fullName evidence="7">Cytochrome c oxidase caa3 assembly factor (Caa3_CtaG)</fullName>
    </submittedName>
</protein>
<feature type="transmembrane region" description="Helical" evidence="6">
    <location>
        <begin position="66"/>
        <end position="84"/>
    </location>
</feature>
<evidence type="ECO:0000256" key="2">
    <source>
        <dbReference type="ARBA" id="ARBA00022475"/>
    </source>
</evidence>
<dbReference type="RefSeq" id="WP_145282211.1">
    <property type="nucleotide sequence ID" value="NZ_CP036291.1"/>
</dbReference>
<gene>
    <name evidence="7" type="ORF">Pla175_12620</name>
</gene>
<feature type="transmembrane region" description="Helical" evidence="6">
    <location>
        <begin position="6"/>
        <end position="26"/>
    </location>
</feature>
<dbReference type="Proteomes" id="UP000317429">
    <property type="component" value="Chromosome"/>
</dbReference>
<feature type="transmembrane region" description="Helical" evidence="6">
    <location>
        <begin position="171"/>
        <end position="200"/>
    </location>
</feature>
<proteinExistence type="predicted"/>
<feature type="transmembrane region" description="Helical" evidence="6">
    <location>
        <begin position="143"/>
        <end position="159"/>
    </location>
</feature>
<comment type="subcellular location">
    <subcellularLocation>
        <location evidence="1">Cell membrane</location>
        <topology evidence="1">Multi-pass membrane protein</topology>
    </subcellularLocation>
</comment>
<evidence type="ECO:0000313" key="8">
    <source>
        <dbReference type="Proteomes" id="UP000317429"/>
    </source>
</evidence>
<organism evidence="7 8">
    <name type="scientific">Pirellulimonas nuda</name>
    <dbReference type="NCBI Taxonomy" id="2528009"/>
    <lineage>
        <taxon>Bacteria</taxon>
        <taxon>Pseudomonadati</taxon>
        <taxon>Planctomycetota</taxon>
        <taxon>Planctomycetia</taxon>
        <taxon>Pirellulales</taxon>
        <taxon>Lacipirellulaceae</taxon>
        <taxon>Pirellulimonas</taxon>
    </lineage>
</organism>
<dbReference type="InterPro" id="IPR019108">
    <property type="entry name" value="Caa3_assmbl_CtaG-rel"/>
</dbReference>
<evidence type="ECO:0000256" key="1">
    <source>
        <dbReference type="ARBA" id="ARBA00004651"/>
    </source>
</evidence>
<sequence>MNSPWWNWTSSVWLVVAAMLAAYPVIVRDRTAVRWLALIGGAAVLALAYVSPVGVLAEGYLFSAHMAQHLVLLLVLPVCLLMSLPRGRAASGGDGSAGDRTARFFARPGVGWACGVGAMWLWHVPQLCSAAVGSPALGVLRDVSLVAAGLAFWWPIYAPSDRYRLPPLTGILYLFSACLACTLLGVYITFATLSVCPAFASPVDRIGVLGSLYDMGITPGVDQHLAGLLMWVPPCVLYTGAIVGLLSRWYAETEQEFGGATGAANQTVGTP</sequence>
<evidence type="ECO:0000256" key="4">
    <source>
        <dbReference type="ARBA" id="ARBA00022989"/>
    </source>
</evidence>
<reference evidence="7 8" key="1">
    <citation type="submission" date="2019-02" db="EMBL/GenBank/DDBJ databases">
        <title>Deep-cultivation of Planctomycetes and their phenomic and genomic characterization uncovers novel biology.</title>
        <authorList>
            <person name="Wiegand S."/>
            <person name="Jogler M."/>
            <person name="Boedeker C."/>
            <person name="Pinto D."/>
            <person name="Vollmers J."/>
            <person name="Rivas-Marin E."/>
            <person name="Kohn T."/>
            <person name="Peeters S.H."/>
            <person name="Heuer A."/>
            <person name="Rast P."/>
            <person name="Oberbeckmann S."/>
            <person name="Bunk B."/>
            <person name="Jeske O."/>
            <person name="Meyerdierks A."/>
            <person name="Storesund J.E."/>
            <person name="Kallscheuer N."/>
            <person name="Luecker S."/>
            <person name="Lage O.M."/>
            <person name="Pohl T."/>
            <person name="Merkel B.J."/>
            <person name="Hornburger P."/>
            <person name="Mueller R.-W."/>
            <person name="Bruemmer F."/>
            <person name="Labrenz M."/>
            <person name="Spormann A.M."/>
            <person name="Op den Camp H."/>
            <person name="Overmann J."/>
            <person name="Amann R."/>
            <person name="Jetten M.S.M."/>
            <person name="Mascher T."/>
            <person name="Medema M.H."/>
            <person name="Devos D.P."/>
            <person name="Kaster A.-K."/>
            <person name="Ovreas L."/>
            <person name="Rohde M."/>
            <person name="Galperin M.Y."/>
            <person name="Jogler C."/>
        </authorList>
    </citation>
    <scope>NUCLEOTIDE SEQUENCE [LARGE SCALE GENOMIC DNA]</scope>
    <source>
        <strain evidence="7 8">Pla175</strain>
    </source>
</reference>
<evidence type="ECO:0000256" key="6">
    <source>
        <dbReference type="SAM" id="Phobius"/>
    </source>
</evidence>
<keyword evidence="3 6" id="KW-0812">Transmembrane</keyword>
<dbReference type="OrthoDB" id="9771372at2"/>